<accession>A0A173LW10</accession>
<evidence type="ECO:0000313" key="2">
    <source>
        <dbReference type="EMBL" id="BAU99037.1"/>
    </source>
</evidence>
<dbReference type="AlphaFoldDB" id="A0A173LW10"/>
<organism evidence="2 3">
    <name type="scientific">Aurantimicrobium minutum</name>
    <dbReference type="NCBI Taxonomy" id="708131"/>
    <lineage>
        <taxon>Bacteria</taxon>
        <taxon>Bacillati</taxon>
        <taxon>Actinomycetota</taxon>
        <taxon>Actinomycetes</taxon>
        <taxon>Micrococcales</taxon>
        <taxon>Microbacteriaceae</taxon>
        <taxon>Aurantimicrobium</taxon>
    </lineage>
</organism>
<dbReference type="SUPFAM" id="SSF53597">
    <property type="entry name" value="Dihydrofolate reductase-like"/>
    <property type="match status" value="1"/>
</dbReference>
<dbReference type="Proteomes" id="UP000243847">
    <property type="component" value="Chromosome sequence1"/>
</dbReference>
<dbReference type="KEGG" id="amin:AUMI_14950"/>
<evidence type="ECO:0000259" key="1">
    <source>
        <dbReference type="Pfam" id="PF01872"/>
    </source>
</evidence>
<dbReference type="RefSeq" id="WP_096380971.1">
    <property type="nucleotide sequence ID" value="NZ_AP017457.1"/>
</dbReference>
<name>A0A173LW10_9MICO</name>
<dbReference type="GO" id="GO:0009231">
    <property type="term" value="P:riboflavin biosynthetic process"/>
    <property type="evidence" value="ECO:0007669"/>
    <property type="project" value="InterPro"/>
</dbReference>
<reference evidence="2 3" key="1">
    <citation type="journal article" date="2016" name="Genome Announc.">
        <title>Complete Genome Sequence of Aurantimicrobium minutum Type Strain KNCT, a Planktonic Ultramicrobacterium Isolated from River Water.</title>
        <authorList>
            <person name="Nakai R."/>
            <person name="Fujisawa T."/>
            <person name="Nakamura Y."/>
            <person name="Nishide H."/>
            <person name="Uchiyama I."/>
            <person name="Baba T."/>
            <person name="Toyoda A."/>
            <person name="Fujiyama A."/>
            <person name="Naganuma T."/>
            <person name="Niki H."/>
        </authorList>
    </citation>
    <scope>NUCLEOTIDE SEQUENCE [LARGE SCALE GENOMIC DNA]</scope>
    <source>
        <strain evidence="2 3">KNC</strain>
    </source>
</reference>
<proteinExistence type="predicted"/>
<protein>
    <submittedName>
        <fullName evidence="2">Pyrimidine reductase, riboflavin biosynthesis</fullName>
    </submittedName>
</protein>
<dbReference type="GeneID" id="80451682"/>
<dbReference type="Gene3D" id="3.40.430.10">
    <property type="entry name" value="Dihydrofolate Reductase, subunit A"/>
    <property type="match status" value="1"/>
</dbReference>
<evidence type="ECO:0000313" key="3">
    <source>
        <dbReference type="Proteomes" id="UP000243847"/>
    </source>
</evidence>
<dbReference type="GO" id="GO:0008703">
    <property type="term" value="F:5-amino-6-(5-phosphoribosylamino)uracil reductase activity"/>
    <property type="evidence" value="ECO:0007669"/>
    <property type="project" value="InterPro"/>
</dbReference>
<dbReference type="InterPro" id="IPR002734">
    <property type="entry name" value="RibDG_C"/>
</dbReference>
<gene>
    <name evidence="2" type="ORF">AUMI_14950</name>
</gene>
<dbReference type="OrthoDB" id="5243299at2"/>
<dbReference type="EMBL" id="AP017457">
    <property type="protein sequence ID" value="BAU99037.1"/>
    <property type="molecule type" value="Genomic_DNA"/>
</dbReference>
<feature type="domain" description="Bacterial bifunctional deaminase-reductase C-terminal" evidence="1">
    <location>
        <begin position="34"/>
        <end position="150"/>
    </location>
</feature>
<dbReference type="InterPro" id="IPR024072">
    <property type="entry name" value="DHFR-like_dom_sf"/>
</dbReference>
<dbReference type="Pfam" id="PF01872">
    <property type="entry name" value="RibD_C"/>
    <property type="match status" value="1"/>
</dbReference>
<sequence length="191" mass="21414">MVESSTRTDVQLSQIYAWPSSLTFRLNMLIGPSGTTAGEDGTSVSLTSAQDRRILRLIRKDADVVLLGAESVRKEGWFFPPTGRLIVLSKTGNLPLETCPHPDRLFIAPSLSSALHNLRENENKILCEGGLATAELVHQRVCFDEIALTFRNEDSTAPDFIDFSEYQLLSELTEKSSEMTFRFWRRAAKPH</sequence>